<evidence type="ECO:0000313" key="2">
    <source>
        <dbReference type="Proteomes" id="UP000781932"/>
    </source>
</evidence>
<dbReference type="EMBL" id="JAATWM020000035">
    <property type="protein sequence ID" value="KAF9872787.1"/>
    <property type="molecule type" value="Genomic_DNA"/>
</dbReference>
<dbReference type="RefSeq" id="XP_038742248.1">
    <property type="nucleotide sequence ID" value="XM_038892365.1"/>
</dbReference>
<evidence type="ECO:0000313" key="1">
    <source>
        <dbReference type="EMBL" id="KAF9872787.1"/>
    </source>
</evidence>
<dbReference type="OrthoDB" id="19923at2759"/>
<dbReference type="AlphaFoldDB" id="A0A9P6HX05"/>
<accession>A0A9P6HX05</accession>
<sequence>MADPLSVAASIVGILAAAGKVIEIMGPYMSAVRDTPKIAVSVHSEVVNSRIVLSALHGLLDNLSTTSINRKLLVSIDDLVAVFTNGVFIFSELESSVSPMNLGASDRIMARMQWARKEGKLSAILERLHTFKETMMLLLNILQCGSDHRAVQNQDELSMKISGLMQEHVDLCRLLETNSDSFDALSIIESRRPAEPQRLSDDVSELQCFSAADTTKSNPGHSIPVPESSPIPTLEFQTVLDLSRPYKRARNGSIDCPTRTSVAASKAGSIFSGISLSEVSILSRIAIPVYPADISNSHHYEFMPSTVAKVYTARRPTAATIGRWAELMDKSASRASLGDDMCNDGCDDDGESTDDEGGVEWMDDEFEEEYMDGEIYRPPSLWKLDDVSPEDIWCTLVFRSICWLMLHDFHPHDVNIVPTELFGSRIPVYIA</sequence>
<proteinExistence type="predicted"/>
<reference evidence="1" key="2">
    <citation type="submission" date="2020-11" db="EMBL/GenBank/DDBJ databases">
        <title>Whole genome sequencing of Colletotrichum sp.</title>
        <authorList>
            <person name="Li H."/>
        </authorList>
    </citation>
    <scope>NUCLEOTIDE SEQUENCE</scope>
    <source>
        <strain evidence="1">CkLH20</strain>
    </source>
</reference>
<keyword evidence="2" id="KW-1185">Reference proteome</keyword>
<comment type="caution">
    <text evidence="1">The sequence shown here is derived from an EMBL/GenBank/DDBJ whole genome shotgun (WGS) entry which is preliminary data.</text>
</comment>
<dbReference type="Proteomes" id="UP000781932">
    <property type="component" value="Unassembled WGS sequence"/>
</dbReference>
<name>A0A9P6HX05_9PEZI</name>
<gene>
    <name evidence="1" type="ORF">CkaCkLH20_09650</name>
</gene>
<organism evidence="1 2">
    <name type="scientific">Colletotrichum karsti</name>
    <dbReference type="NCBI Taxonomy" id="1095194"/>
    <lineage>
        <taxon>Eukaryota</taxon>
        <taxon>Fungi</taxon>
        <taxon>Dikarya</taxon>
        <taxon>Ascomycota</taxon>
        <taxon>Pezizomycotina</taxon>
        <taxon>Sordariomycetes</taxon>
        <taxon>Hypocreomycetidae</taxon>
        <taxon>Glomerellales</taxon>
        <taxon>Glomerellaceae</taxon>
        <taxon>Colletotrichum</taxon>
        <taxon>Colletotrichum boninense species complex</taxon>
    </lineage>
</organism>
<reference evidence="1" key="1">
    <citation type="submission" date="2020-03" db="EMBL/GenBank/DDBJ databases">
        <authorList>
            <person name="He L."/>
        </authorList>
    </citation>
    <scope>NUCLEOTIDE SEQUENCE</scope>
    <source>
        <strain evidence="1">CkLH20</strain>
    </source>
</reference>
<protein>
    <submittedName>
        <fullName evidence="1">Modin</fullName>
    </submittedName>
</protein>
<dbReference type="GeneID" id="62165439"/>